<feature type="transmembrane region" description="Helical" evidence="2">
    <location>
        <begin position="185"/>
        <end position="206"/>
    </location>
</feature>
<dbReference type="InterPro" id="IPR045339">
    <property type="entry name" value="DUF6534"/>
</dbReference>
<dbReference type="PANTHER" id="PTHR40465:SF1">
    <property type="entry name" value="DUF6534 DOMAIN-CONTAINING PROTEIN"/>
    <property type="match status" value="1"/>
</dbReference>
<evidence type="ECO:0000256" key="2">
    <source>
        <dbReference type="SAM" id="Phobius"/>
    </source>
</evidence>
<dbReference type="Pfam" id="PF20152">
    <property type="entry name" value="DUF6534"/>
    <property type="match status" value="1"/>
</dbReference>
<dbReference type="AlphaFoldDB" id="A0A9P5NTZ5"/>
<feature type="transmembrane region" description="Helical" evidence="2">
    <location>
        <begin position="148"/>
        <end position="173"/>
    </location>
</feature>
<evidence type="ECO:0000313" key="4">
    <source>
        <dbReference type="EMBL" id="KAF8903691.1"/>
    </source>
</evidence>
<dbReference type="Proteomes" id="UP000724874">
    <property type="component" value="Unassembled WGS sequence"/>
</dbReference>
<reference evidence="4" key="1">
    <citation type="submission" date="2020-11" db="EMBL/GenBank/DDBJ databases">
        <authorList>
            <consortium name="DOE Joint Genome Institute"/>
            <person name="Ahrendt S."/>
            <person name="Riley R."/>
            <person name="Andreopoulos W."/>
            <person name="LaButti K."/>
            <person name="Pangilinan J."/>
            <person name="Ruiz-duenas F.J."/>
            <person name="Barrasa J.M."/>
            <person name="Sanchez-Garcia M."/>
            <person name="Camarero S."/>
            <person name="Miyauchi S."/>
            <person name="Serrano A."/>
            <person name="Linde D."/>
            <person name="Babiker R."/>
            <person name="Drula E."/>
            <person name="Ayuso-Fernandez I."/>
            <person name="Pacheco R."/>
            <person name="Padilla G."/>
            <person name="Ferreira P."/>
            <person name="Barriuso J."/>
            <person name="Kellner H."/>
            <person name="Castanera R."/>
            <person name="Alfaro M."/>
            <person name="Ramirez L."/>
            <person name="Pisabarro A.G."/>
            <person name="Kuo A."/>
            <person name="Tritt A."/>
            <person name="Lipzen A."/>
            <person name="He G."/>
            <person name="Yan M."/>
            <person name="Ng V."/>
            <person name="Cullen D."/>
            <person name="Martin F."/>
            <person name="Rosso M.-N."/>
            <person name="Henrissat B."/>
            <person name="Hibbett D."/>
            <person name="Martinez A.T."/>
            <person name="Grigoriev I.V."/>
        </authorList>
    </citation>
    <scope>NUCLEOTIDE SEQUENCE</scope>
    <source>
        <strain evidence="4">AH 44721</strain>
    </source>
</reference>
<feature type="domain" description="DUF6534" evidence="3">
    <location>
        <begin position="194"/>
        <end position="281"/>
    </location>
</feature>
<evidence type="ECO:0000313" key="5">
    <source>
        <dbReference type="Proteomes" id="UP000724874"/>
    </source>
</evidence>
<feature type="transmembrane region" description="Helical" evidence="2">
    <location>
        <begin position="117"/>
        <end position="136"/>
    </location>
</feature>
<feature type="transmembrane region" description="Helical" evidence="2">
    <location>
        <begin position="39"/>
        <end position="64"/>
    </location>
</feature>
<evidence type="ECO:0000259" key="3">
    <source>
        <dbReference type="Pfam" id="PF20152"/>
    </source>
</evidence>
<feature type="transmembrane region" description="Helical" evidence="2">
    <location>
        <begin position="76"/>
        <end position="97"/>
    </location>
</feature>
<dbReference type="OrthoDB" id="2745105at2759"/>
<comment type="caution">
    <text evidence="4">The sequence shown here is derived from an EMBL/GenBank/DDBJ whole genome shotgun (WGS) entry which is preliminary data.</text>
</comment>
<feature type="region of interest" description="Disordered" evidence="1">
    <location>
        <begin position="311"/>
        <end position="338"/>
    </location>
</feature>
<feature type="compositionally biased region" description="Polar residues" evidence="1">
    <location>
        <begin position="311"/>
        <end position="322"/>
    </location>
</feature>
<feature type="transmembrane region" description="Helical" evidence="2">
    <location>
        <begin position="226"/>
        <end position="250"/>
    </location>
</feature>
<sequence>MNYACLEGCQEIKSRCLFRRIGFDLIAMSVPQINLNTTLGAAFVGHTVATALFGITSLQTFIFFKGNTKDRKWFKDLILLLWIIDFLHQIFMTHGVYDYLILNFGNAQAFSRPTWSLLSQVLTTCLSDLIVRSVFARRVWLLSGHKRILLFLIVTASVFVFAMGVAFAVRALITMSFLTLIQESWLLYGALGGSVVADGLITASLCKLLSQQRTGFKSTDSLITTLMLYSINTGLLTSVCATACFVTFAIWPHQFVFMGIYFALGKLYINSLLAVLNTRESLRRRNSGMTSIPQSPSSIEPFTMNFAAATALSSSEPQSSDVTKPRPSKLAWRDSSWK</sequence>
<name>A0A9P5NTZ5_GYMJU</name>
<keyword evidence="2" id="KW-0472">Membrane</keyword>
<keyword evidence="5" id="KW-1185">Reference proteome</keyword>
<gene>
    <name evidence="4" type="ORF">CPB84DRAFT_1961064</name>
</gene>
<accession>A0A9P5NTZ5</accession>
<feature type="transmembrane region" description="Helical" evidence="2">
    <location>
        <begin position="256"/>
        <end position="276"/>
    </location>
</feature>
<keyword evidence="2" id="KW-1133">Transmembrane helix</keyword>
<evidence type="ECO:0000256" key="1">
    <source>
        <dbReference type="SAM" id="MobiDB-lite"/>
    </source>
</evidence>
<protein>
    <recommendedName>
        <fullName evidence="3">DUF6534 domain-containing protein</fullName>
    </recommendedName>
</protein>
<proteinExistence type="predicted"/>
<dbReference type="PANTHER" id="PTHR40465">
    <property type="entry name" value="CHROMOSOME 1, WHOLE GENOME SHOTGUN SEQUENCE"/>
    <property type="match status" value="1"/>
</dbReference>
<organism evidence="4 5">
    <name type="scientific">Gymnopilus junonius</name>
    <name type="common">Spectacular rustgill mushroom</name>
    <name type="synonym">Gymnopilus spectabilis subsp. junonius</name>
    <dbReference type="NCBI Taxonomy" id="109634"/>
    <lineage>
        <taxon>Eukaryota</taxon>
        <taxon>Fungi</taxon>
        <taxon>Dikarya</taxon>
        <taxon>Basidiomycota</taxon>
        <taxon>Agaricomycotina</taxon>
        <taxon>Agaricomycetes</taxon>
        <taxon>Agaricomycetidae</taxon>
        <taxon>Agaricales</taxon>
        <taxon>Agaricineae</taxon>
        <taxon>Hymenogastraceae</taxon>
        <taxon>Gymnopilus</taxon>
    </lineage>
</organism>
<dbReference type="EMBL" id="JADNYJ010000029">
    <property type="protein sequence ID" value="KAF8903691.1"/>
    <property type="molecule type" value="Genomic_DNA"/>
</dbReference>
<keyword evidence="2" id="KW-0812">Transmembrane</keyword>